<evidence type="ECO:0000313" key="3">
    <source>
        <dbReference type="EnsemblPlants" id="cds.evm.model.10.1582"/>
    </source>
</evidence>
<dbReference type="InterPro" id="IPR052343">
    <property type="entry name" value="Retrotransposon-Effector_Assoc"/>
</dbReference>
<dbReference type="CDD" id="cd06222">
    <property type="entry name" value="RNase_H_like"/>
    <property type="match status" value="1"/>
</dbReference>
<dbReference type="InterPro" id="IPR044730">
    <property type="entry name" value="RNase_H-like_dom_plant"/>
</dbReference>
<dbReference type="PANTHER" id="PTHR46890:SF48">
    <property type="entry name" value="RNA-DIRECTED DNA POLYMERASE"/>
    <property type="match status" value="1"/>
</dbReference>
<evidence type="ECO:0000259" key="1">
    <source>
        <dbReference type="Pfam" id="PF00078"/>
    </source>
</evidence>
<dbReference type="GO" id="GO:0003676">
    <property type="term" value="F:nucleic acid binding"/>
    <property type="evidence" value="ECO:0007669"/>
    <property type="project" value="InterPro"/>
</dbReference>
<dbReference type="EnsemblPlants" id="evm.model.10.1582">
    <property type="protein sequence ID" value="cds.evm.model.10.1582"/>
    <property type="gene ID" value="evm.TU.10.1582"/>
</dbReference>
<dbReference type="OMA" id="SHRHHEN"/>
<dbReference type="AlphaFoldDB" id="A0A803QK79"/>
<dbReference type="Pfam" id="PF00078">
    <property type="entry name" value="RVT_1"/>
    <property type="match status" value="1"/>
</dbReference>
<evidence type="ECO:0000259" key="2">
    <source>
        <dbReference type="Pfam" id="PF13456"/>
    </source>
</evidence>
<dbReference type="GO" id="GO:0004523">
    <property type="term" value="F:RNA-DNA hybrid ribonuclease activity"/>
    <property type="evidence" value="ECO:0007669"/>
    <property type="project" value="InterPro"/>
</dbReference>
<dbReference type="Gramene" id="evm.model.10.1582">
    <property type="protein sequence ID" value="cds.evm.model.10.1582"/>
    <property type="gene ID" value="evm.TU.10.1582"/>
</dbReference>
<dbReference type="PANTHER" id="PTHR46890">
    <property type="entry name" value="NON-LTR RETROLELEMENT REVERSE TRANSCRIPTASE-LIKE PROTEIN-RELATED"/>
    <property type="match status" value="1"/>
</dbReference>
<evidence type="ECO:0008006" key="5">
    <source>
        <dbReference type="Google" id="ProtNLM"/>
    </source>
</evidence>
<keyword evidence="4" id="KW-1185">Reference proteome</keyword>
<dbReference type="Proteomes" id="UP000596661">
    <property type="component" value="Unassembled WGS sequence"/>
</dbReference>
<dbReference type="CDD" id="cd01650">
    <property type="entry name" value="RT_nLTR_like"/>
    <property type="match status" value="1"/>
</dbReference>
<dbReference type="InterPro" id="IPR012337">
    <property type="entry name" value="RNaseH-like_sf"/>
</dbReference>
<organism evidence="3 4">
    <name type="scientific">Cannabis sativa</name>
    <name type="common">Hemp</name>
    <name type="synonym">Marijuana</name>
    <dbReference type="NCBI Taxonomy" id="3483"/>
    <lineage>
        <taxon>Eukaryota</taxon>
        <taxon>Viridiplantae</taxon>
        <taxon>Streptophyta</taxon>
        <taxon>Embryophyta</taxon>
        <taxon>Tracheophyta</taxon>
        <taxon>Spermatophyta</taxon>
        <taxon>Magnoliopsida</taxon>
        <taxon>eudicotyledons</taxon>
        <taxon>Gunneridae</taxon>
        <taxon>Pentapetalae</taxon>
        <taxon>rosids</taxon>
        <taxon>fabids</taxon>
        <taxon>Rosales</taxon>
        <taxon>Cannabaceae</taxon>
        <taxon>Cannabis</taxon>
    </lineage>
</organism>
<reference evidence="3" key="1">
    <citation type="submission" date="2021-03" db="UniProtKB">
        <authorList>
            <consortium name="EnsemblPlants"/>
        </authorList>
    </citation>
    <scope>IDENTIFICATION</scope>
</reference>
<feature type="domain" description="Reverse transcriptase" evidence="1">
    <location>
        <begin position="53"/>
        <end position="140"/>
    </location>
</feature>
<accession>A0A803QK79</accession>
<dbReference type="InterPro" id="IPR000477">
    <property type="entry name" value="RT_dom"/>
</dbReference>
<protein>
    <recommendedName>
        <fullName evidence="5">Reverse transcriptase</fullName>
    </recommendedName>
</protein>
<dbReference type="SUPFAM" id="SSF53098">
    <property type="entry name" value="Ribonuclease H-like"/>
    <property type="match status" value="1"/>
</dbReference>
<sequence length="270" mass="30512">MYSDKSPYPESFNPGFYQKFWDIVGSDVVKLVQQFFMFGEFSNNLYDTHIVLIPKKSKPESMNDFRPIALCNVIYKIVSKVLANQFKGVLHHVILESQSAFIPGRLIMDNILISFEIMHYLKRKSSGKEGVMAIKLDMSKTDASGHALEAISCCKPGTVTPEIAEAMGVREALSWLKKKGWNRVTIETDYLTVVQAIRSPLPMFSYFGSVISDCKTLLKDVNDMSILHVKRSANSVAHTITRVSSCAVNRVIRSNEFTPDIRDIIVKEVY</sequence>
<name>A0A803QK79_CANSA</name>
<dbReference type="InterPro" id="IPR036397">
    <property type="entry name" value="RNaseH_sf"/>
</dbReference>
<dbReference type="Pfam" id="PF13456">
    <property type="entry name" value="RVT_3"/>
    <property type="match status" value="1"/>
</dbReference>
<dbReference type="InterPro" id="IPR002156">
    <property type="entry name" value="RNaseH_domain"/>
</dbReference>
<evidence type="ECO:0000313" key="4">
    <source>
        <dbReference type="Proteomes" id="UP000596661"/>
    </source>
</evidence>
<proteinExistence type="predicted"/>
<feature type="domain" description="RNase H type-1" evidence="2">
    <location>
        <begin position="143"/>
        <end position="240"/>
    </location>
</feature>
<dbReference type="EMBL" id="UZAU01000821">
    <property type="status" value="NOT_ANNOTATED_CDS"/>
    <property type="molecule type" value="Genomic_DNA"/>
</dbReference>
<dbReference type="Gene3D" id="3.30.420.10">
    <property type="entry name" value="Ribonuclease H-like superfamily/Ribonuclease H"/>
    <property type="match status" value="1"/>
</dbReference>